<evidence type="ECO:0000256" key="10">
    <source>
        <dbReference type="ARBA" id="ARBA00022840"/>
    </source>
</evidence>
<dbReference type="PRINTS" id="PR00344">
    <property type="entry name" value="BCTRLSENSOR"/>
</dbReference>
<evidence type="ECO:0000256" key="12">
    <source>
        <dbReference type="ARBA" id="ARBA00023012"/>
    </source>
</evidence>
<reference evidence="17" key="1">
    <citation type="submission" date="2017-02" db="EMBL/GenBank/DDBJ databases">
        <authorList>
            <person name="Varghese N."/>
            <person name="Submissions S."/>
        </authorList>
    </citation>
    <scope>NUCLEOTIDE SEQUENCE [LARGE SCALE GENOMIC DNA]</scope>
    <source>
        <strain evidence="17">DSM 23966</strain>
    </source>
</reference>
<dbReference type="Pfam" id="PF14689">
    <property type="entry name" value="SPOB_a"/>
    <property type="match status" value="1"/>
</dbReference>
<proteinExistence type="predicted"/>
<dbReference type="InterPro" id="IPR029151">
    <property type="entry name" value="Sensor-like_sf"/>
</dbReference>
<dbReference type="Pfam" id="PF17203">
    <property type="entry name" value="sCache_3_2"/>
    <property type="match status" value="1"/>
</dbReference>
<dbReference type="SMART" id="SM00387">
    <property type="entry name" value="HATPase_c"/>
    <property type="match status" value="1"/>
</dbReference>
<evidence type="ECO:0000256" key="3">
    <source>
        <dbReference type="ARBA" id="ARBA00012438"/>
    </source>
</evidence>
<evidence type="ECO:0000256" key="2">
    <source>
        <dbReference type="ARBA" id="ARBA00004651"/>
    </source>
</evidence>
<evidence type="ECO:0000256" key="9">
    <source>
        <dbReference type="ARBA" id="ARBA00022777"/>
    </source>
</evidence>
<dbReference type="Pfam" id="PF02518">
    <property type="entry name" value="HATPase_c"/>
    <property type="match status" value="1"/>
</dbReference>
<feature type="domain" description="Histidine kinase" evidence="15">
    <location>
        <begin position="310"/>
        <end position="523"/>
    </location>
</feature>
<dbReference type="Pfam" id="PF00989">
    <property type="entry name" value="PAS"/>
    <property type="match status" value="1"/>
</dbReference>
<evidence type="ECO:0000256" key="1">
    <source>
        <dbReference type="ARBA" id="ARBA00000085"/>
    </source>
</evidence>
<feature type="transmembrane region" description="Helical" evidence="14">
    <location>
        <begin position="173"/>
        <end position="192"/>
    </location>
</feature>
<dbReference type="EC" id="2.7.13.3" evidence="3"/>
<evidence type="ECO:0000256" key="11">
    <source>
        <dbReference type="ARBA" id="ARBA00022989"/>
    </source>
</evidence>
<evidence type="ECO:0000256" key="8">
    <source>
        <dbReference type="ARBA" id="ARBA00022741"/>
    </source>
</evidence>
<keyword evidence="9 16" id="KW-0418">Kinase</keyword>
<dbReference type="InterPro" id="IPR016120">
    <property type="entry name" value="Sig_transdc_His_kin_SpoOB"/>
</dbReference>
<keyword evidence="7 14" id="KW-0812">Transmembrane</keyword>
<dbReference type="RefSeq" id="WP_078817195.1">
    <property type="nucleotide sequence ID" value="NZ_FUYJ01000002.1"/>
</dbReference>
<comment type="subcellular location">
    <subcellularLocation>
        <location evidence="2">Cell membrane</location>
        <topology evidence="2">Multi-pass membrane protein</topology>
    </subcellularLocation>
</comment>
<dbReference type="Gene3D" id="3.30.450.20">
    <property type="entry name" value="PAS domain"/>
    <property type="match status" value="2"/>
</dbReference>
<keyword evidence="4" id="KW-1003">Cell membrane</keyword>
<evidence type="ECO:0000256" key="13">
    <source>
        <dbReference type="ARBA" id="ARBA00023136"/>
    </source>
</evidence>
<dbReference type="SUPFAM" id="SSF55874">
    <property type="entry name" value="ATPase domain of HSP90 chaperone/DNA topoisomerase II/histidine kinase"/>
    <property type="match status" value="1"/>
</dbReference>
<gene>
    <name evidence="16" type="ORF">SAMN04244570_1581</name>
</gene>
<evidence type="ECO:0000256" key="7">
    <source>
        <dbReference type="ARBA" id="ARBA00022692"/>
    </source>
</evidence>
<evidence type="ECO:0000313" key="16">
    <source>
        <dbReference type="EMBL" id="SKA95246.1"/>
    </source>
</evidence>
<dbReference type="InterPro" id="IPR035965">
    <property type="entry name" value="PAS-like_dom_sf"/>
</dbReference>
<keyword evidence="11 14" id="KW-1133">Transmembrane helix</keyword>
<dbReference type="GO" id="GO:0006355">
    <property type="term" value="P:regulation of DNA-templated transcription"/>
    <property type="evidence" value="ECO:0007669"/>
    <property type="project" value="InterPro"/>
</dbReference>
<evidence type="ECO:0000256" key="6">
    <source>
        <dbReference type="ARBA" id="ARBA00022679"/>
    </source>
</evidence>
<keyword evidence="6" id="KW-0808">Transferase</keyword>
<dbReference type="InterPro" id="IPR005467">
    <property type="entry name" value="His_kinase_dom"/>
</dbReference>
<organism evidence="16 17">
    <name type="scientific">Sporosarcina newyorkensis</name>
    <dbReference type="NCBI Taxonomy" id="759851"/>
    <lineage>
        <taxon>Bacteria</taxon>
        <taxon>Bacillati</taxon>
        <taxon>Bacillota</taxon>
        <taxon>Bacilli</taxon>
        <taxon>Bacillales</taxon>
        <taxon>Caryophanaceae</taxon>
        <taxon>Sporosarcina</taxon>
    </lineage>
</organism>
<evidence type="ECO:0000256" key="5">
    <source>
        <dbReference type="ARBA" id="ARBA00022553"/>
    </source>
</evidence>
<dbReference type="Gene3D" id="1.10.287.130">
    <property type="match status" value="1"/>
</dbReference>
<evidence type="ECO:0000256" key="4">
    <source>
        <dbReference type="ARBA" id="ARBA00022475"/>
    </source>
</evidence>
<keyword evidence="13 14" id="KW-0472">Membrane</keyword>
<evidence type="ECO:0000256" key="14">
    <source>
        <dbReference type="SAM" id="Phobius"/>
    </source>
</evidence>
<keyword evidence="8" id="KW-0547">Nucleotide-binding</keyword>
<keyword evidence="10" id="KW-0067">ATP-binding</keyword>
<dbReference type="SUPFAM" id="SSF55890">
    <property type="entry name" value="Sporulation response regulatory protein Spo0B"/>
    <property type="match status" value="1"/>
</dbReference>
<dbReference type="GO" id="GO:0000155">
    <property type="term" value="F:phosphorelay sensor kinase activity"/>
    <property type="evidence" value="ECO:0007669"/>
    <property type="project" value="InterPro"/>
</dbReference>
<accession>A0A1T4Y0E4</accession>
<dbReference type="InterPro" id="IPR033463">
    <property type="entry name" value="sCache_3"/>
</dbReference>
<dbReference type="EMBL" id="FUYJ01000002">
    <property type="protein sequence ID" value="SKA95246.1"/>
    <property type="molecule type" value="Genomic_DNA"/>
</dbReference>
<dbReference type="Gene3D" id="3.30.565.10">
    <property type="entry name" value="Histidine kinase-like ATPase, C-terminal domain"/>
    <property type="match status" value="1"/>
</dbReference>
<evidence type="ECO:0000259" key="15">
    <source>
        <dbReference type="PROSITE" id="PS50109"/>
    </source>
</evidence>
<dbReference type="SUPFAM" id="SSF103190">
    <property type="entry name" value="Sensory domain-like"/>
    <property type="match status" value="1"/>
</dbReference>
<protein>
    <recommendedName>
        <fullName evidence="3">histidine kinase</fullName>
        <ecNumber evidence="3">2.7.13.3</ecNumber>
    </recommendedName>
</protein>
<keyword evidence="17" id="KW-1185">Reference proteome</keyword>
<keyword evidence="12" id="KW-0902">Two-component regulatory system</keyword>
<dbReference type="GO" id="GO:0005886">
    <property type="term" value="C:plasma membrane"/>
    <property type="evidence" value="ECO:0007669"/>
    <property type="project" value="UniProtKB-SubCell"/>
</dbReference>
<dbReference type="InterPro" id="IPR013767">
    <property type="entry name" value="PAS_fold"/>
</dbReference>
<dbReference type="InterPro" id="IPR004358">
    <property type="entry name" value="Sig_transdc_His_kin-like_C"/>
</dbReference>
<dbReference type="InterPro" id="IPR003594">
    <property type="entry name" value="HATPase_dom"/>
</dbReference>
<dbReference type="InterPro" id="IPR036890">
    <property type="entry name" value="HATPase_C_sf"/>
</dbReference>
<dbReference type="PROSITE" id="PS50109">
    <property type="entry name" value="HIS_KIN"/>
    <property type="match status" value="1"/>
</dbReference>
<dbReference type="InterPro" id="IPR039506">
    <property type="entry name" value="SPOB_a"/>
</dbReference>
<dbReference type="SUPFAM" id="SSF55785">
    <property type="entry name" value="PYP-like sensor domain (PAS domain)"/>
    <property type="match status" value="1"/>
</dbReference>
<keyword evidence="5" id="KW-0597">Phosphoprotein</keyword>
<evidence type="ECO:0000313" key="17">
    <source>
        <dbReference type="Proteomes" id="UP000190042"/>
    </source>
</evidence>
<dbReference type="AlphaFoldDB" id="A0A1T4Y0E4"/>
<sequence length="525" mass="58598">MNRISLRMKMFIFSFILVFFSVMTSGAIMIHNISGAFEKELGARAIAIARTVAQLPDIKTHVGETNGASSIQPIAERVRLATDVDYIVVFDMERIRYSHPSESKIGTVFEGGDEQASLSEHEYISKAQGVMGFAIRAFVPIMNDEGVKQIGVVSVGILSPTFQSLLNDYKTDILFSLMSGLLIGLIGSLFIANHLKKQTFNMEPYEIARLVEERSSMMQSMDIGILATDEKERIVFMNRLAQQYTGLENEIIPVADAFPDTWVTEEVLKNEAEMTHRPLLLNGTMLLVRIFPINVNDQRVGSLLMMTNQKEAHTLAEELTGIKSLVDSLRSQNHEYMNKLHSIAGLIQLNRSKEALTMIVDEISDEQEVMQFLKERISDYSILGILIGKRSRSRELGVLFTIDDESYLSEVMTGFSSGDLVTILGNLIDNAMEACLLEQEKEIVLLIEGNRDYLFIEIQDSGCGLPEEANKIFDYGFSMKRKEGRGIGLALIKQILDSNKGSITAYSPPESGTIITLKAGERKYG</sequence>
<name>A0A1T4Y0E4_9BACL</name>
<dbReference type="PANTHER" id="PTHR43547">
    <property type="entry name" value="TWO-COMPONENT HISTIDINE KINASE"/>
    <property type="match status" value="1"/>
</dbReference>
<dbReference type="Proteomes" id="UP000190042">
    <property type="component" value="Unassembled WGS sequence"/>
</dbReference>
<comment type="catalytic activity">
    <reaction evidence="1">
        <text>ATP + protein L-histidine = ADP + protein N-phospho-L-histidine.</text>
        <dbReference type="EC" id="2.7.13.3"/>
    </reaction>
</comment>
<dbReference type="PANTHER" id="PTHR43547:SF10">
    <property type="entry name" value="SENSOR HISTIDINE KINASE DCUS"/>
    <property type="match status" value="1"/>
</dbReference>
<dbReference type="GO" id="GO:0005524">
    <property type="term" value="F:ATP binding"/>
    <property type="evidence" value="ECO:0007669"/>
    <property type="project" value="UniProtKB-KW"/>
</dbReference>